<organism evidence="1">
    <name type="scientific">Salmonella sp</name>
    <dbReference type="NCBI Taxonomy" id="599"/>
    <lineage>
        <taxon>Bacteria</taxon>
        <taxon>Pseudomonadati</taxon>
        <taxon>Pseudomonadota</taxon>
        <taxon>Gammaproteobacteria</taxon>
        <taxon>Enterobacterales</taxon>
        <taxon>Enterobacteriaceae</taxon>
        <taxon>Salmonella</taxon>
    </lineage>
</organism>
<protein>
    <submittedName>
        <fullName evidence="1">Uncharacterized protein</fullName>
    </submittedName>
</protein>
<dbReference type="EMBL" id="MK356558">
    <property type="protein sequence ID" value="QBM91540.1"/>
    <property type="molecule type" value="Genomic_DNA"/>
</dbReference>
<dbReference type="AlphaFoldDB" id="A0A482ETS0"/>
<reference evidence="1" key="1">
    <citation type="submission" date="2019-01" db="EMBL/GenBank/DDBJ databases">
        <title>Salmonella strain 1423 plasmid sequences.</title>
        <authorList>
            <person name="Chen K."/>
            <person name="Chen S."/>
        </authorList>
    </citation>
    <scope>NUCLEOTIDE SEQUENCE</scope>
    <source>
        <strain evidence="1">Sa1423</strain>
        <plasmid evidence="1">pSa1423-160k</plasmid>
    </source>
</reference>
<proteinExistence type="predicted"/>
<geneLocation type="plasmid" evidence="1">
    <name>pSa1423-160k</name>
</geneLocation>
<keyword evidence="1" id="KW-0614">Plasmid</keyword>
<gene>
    <name evidence="1" type="ORF">NNIBIDOC_00214</name>
</gene>
<name>A0A482ETS0_SALSP</name>
<evidence type="ECO:0000313" key="1">
    <source>
        <dbReference type="EMBL" id="QBM91540.1"/>
    </source>
</evidence>
<accession>A0A482ETS0</accession>
<sequence length="92" mass="10314">MSPLLVVRDMSHFLPYFACGYSVFRLLSRTMLSTRILIKPELRLLRVRVNIKHTISVLAIPVSLSPSTIELPPSALSAPMPNAPFSRHSGNW</sequence>